<comment type="subcellular location">
    <subcellularLocation>
        <location evidence="1">Endomembrane system</location>
    </subcellularLocation>
</comment>
<feature type="transmembrane region" description="Helical" evidence="6">
    <location>
        <begin position="6"/>
        <end position="24"/>
    </location>
</feature>
<dbReference type="SUPFAM" id="SSF53448">
    <property type="entry name" value="Nucleotide-diphospho-sugar transferases"/>
    <property type="match status" value="1"/>
</dbReference>
<evidence type="ECO:0000313" key="7">
    <source>
        <dbReference type="EMBL" id="MFC4874554.1"/>
    </source>
</evidence>
<evidence type="ECO:0000256" key="6">
    <source>
        <dbReference type="SAM" id="Phobius"/>
    </source>
</evidence>
<dbReference type="Gene3D" id="3.90.550.10">
    <property type="entry name" value="Spore Coat Polysaccharide Biosynthesis Protein SpsA, Chain A"/>
    <property type="match status" value="1"/>
</dbReference>
<reference evidence="8" key="1">
    <citation type="journal article" date="2019" name="Int. J. Syst. Evol. Microbiol.">
        <title>The Global Catalogue of Microorganisms (GCM) 10K type strain sequencing project: providing services to taxonomists for standard genome sequencing and annotation.</title>
        <authorList>
            <consortium name="The Broad Institute Genomics Platform"/>
            <consortium name="The Broad Institute Genome Sequencing Center for Infectious Disease"/>
            <person name="Wu L."/>
            <person name="Ma J."/>
        </authorList>
    </citation>
    <scope>NUCLEOTIDE SEQUENCE [LARGE SCALE GENOMIC DNA]</scope>
    <source>
        <strain evidence="8">CGMCC 4.7466</strain>
    </source>
</reference>
<dbReference type="PANTHER" id="PTHR32044">
    <property type="entry name" value="GLUCOMANNAN 4-BETA-MANNOSYLTRANSFERASE 9"/>
    <property type="match status" value="1"/>
</dbReference>
<dbReference type="EMBL" id="JBHSJJ010000019">
    <property type="protein sequence ID" value="MFC4874554.1"/>
    <property type="molecule type" value="Genomic_DNA"/>
</dbReference>
<comment type="caution">
    <text evidence="7">The sequence shown here is derived from an EMBL/GenBank/DDBJ whole genome shotgun (WGS) entry which is preliminary data.</text>
</comment>
<keyword evidence="3 6" id="KW-0812">Transmembrane</keyword>
<keyword evidence="2 7" id="KW-0808">Transferase</keyword>
<dbReference type="PANTHER" id="PTHR32044:SF80">
    <property type="entry name" value="XYLOGLUCAN GLYCOSYLTRANSFERASE 2-RELATED"/>
    <property type="match status" value="1"/>
</dbReference>
<dbReference type="EC" id="2.4.1.-" evidence="7"/>
<feature type="transmembrane region" description="Helical" evidence="6">
    <location>
        <begin position="446"/>
        <end position="479"/>
    </location>
</feature>
<keyword evidence="8" id="KW-1185">Reference proteome</keyword>
<evidence type="ECO:0000256" key="1">
    <source>
        <dbReference type="ARBA" id="ARBA00004308"/>
    </source>
</evidence>
<feature type="transmembrane region" description="Helical" evidence="6">
    <location>
        <begin position="308"/>
        <end position="331"/>
    </location>
</feature>
<feature type="transmembrane region" description="Helical" evidence="6">
    <location>
        <begin position="343"/>
        <end position="361"/>
    </location>
</feature>
<protein>
    <submittedName>
        <fullName evidence="7">Cellulose synthase family protein</fullName>
        <ecNumber evidence="7">2.4.1.-</ecNumber>
    </submittedName>
</protein>
<organism evidence="7 8">
    <name type="scientific">Negadavirga shengliensis</name>
    <dbReference type="NCBI Taxonomy" id="1389218"/>
    <lineage>
        <taxon>Bacteria</taxon>
        <taxon>Pseudomonadati</taxon>
        <taxon>Bacteroidota</taxon>
        <taxon>Cytophagia</taxon>
        <taxon>Cytophagales</taxon>
        <taxon>Cyclobacteriaceae</taxon>
        <taxon>Negadavirga</taxon>
    </lineage>
</organism>
<name>A0ABV9T834_9BACT</name>
<evidence type="ECO:0000256" key="3">
    <source>
        <dbReference type="ARBA" id="ARBA00022692"/>
    </source>
</evidence>
<keyword evidence="7" id="KW-0328">Glycosyltransferase</keyword>
<evidence type="ECO:0000313" key="8">
    <source>
        <dbReference type="Proteomes" id="UP001595818"/>
    </source>
</evidence>
<evidence type="ECO:0000256" key="4">
    <source>
        <dbReference type="ARBA" id="ARBA00022989"/>
    </source>
</evidence>
<accession>A0ABV9T834</accession>
<dbReference type="Pfam" id="PF13641">
    <property type="entry name" value="Glyco_tranf_2_3"/>
    <property type="match status" value="1"/>
</dbReference>
<dbReference type="RefSeq" id="WP_377068513.1">
    <property type="nucleotide sequence ID" value="NZ_JBHSJJ010000019.1"/>
</dbReference>
<evidence type="ECO:0000256" key="2">
    <source>
        <dbReference type="ARBA" id="ARBA00022679"/>
    </source>
</evidence>
<dbReference type="InterPro" id="IPR029044">
    <property type="entry name" value="Nucleotide-diphossugar_trans"/>
</dbReference>
<gene>
    <name evidence="7" type="ORF">ACFPFU_22820</name>
</gene>
<keyword evidence="5 6" id="KW-0472">Membrane</keyword>
<keyword evidence="4 6" id="KW-1133">Transmembrane helix</keyword>
<dbReference type="CDD" id="cd06437">
    <property type="entry name" value="CESA_CaSu_A2"/>
    <property type="match status" value="1"/>
</dbReference>
<dbReference type="GO" id="GO:0016757">
    <property type="term" value="F:glycosyltransferase activity"/>
    <property type="evidence" value="ECO:0007669"/>
    <property type="project" value="UniProtKB-KW"/>
</dbReference>
<proteinExistence type="predicted"/>
<sequence>MNWIYLLIGVYGMAMAGIFLYSLVQGHLLWQFLKVAGHHREQPVINENDWPRVTVQLPIYNEKYVVERLLDAVAALDYPAGKLEIQVLDDSTDETTLIIRQKLSEYPHLDRRHIQRTSRQGFKAGALKEGLKTAKGEFIAIFDADFVPDKLFLRKTIPYFADKKTGMVQTRWTHLNKNYSLLTRLQAFALDAHFLVEQVGRNAQHAFINFNGTAGVWRKTCILDAGNWEADTLTEDLDLSYRAQKSGWGFLYLPEVASPAELPPVMSALKSQQYRWTKGGAECARKHLWSVLSAGFPLKTKVHATAHLLNSTIFMAILTVSLLSVPIWVLGNMDLLPPWMWDYGYLFMIGFVIISLVYFVANSYEEKKWHRKLFQFIWHLPLFLAVSMGMALHNSIAVWEGLTGKKTPFIRTPKFNLSQSNSNWKSNRYLNFNLPVSTYVEGGMALLFTVLVAVSFVSGLFILLPFHLFLAVGYGLVFLMSYRSRLRAKT</sequence>
<evidence type="ECO:0000256" key="5">
    <source>
        <dbReference type="ARBA" id="ARBA00023136"/>
    </source>
</evidence>
<dbReference type="Proteomes" id="UP001595818">
    <property type="component" value="Unassembled WGS sequence"/>
</dbReference>
<feature type="transmembrane region" description="Helical" evidence="6">
    <location>
        <begin position="373"/>
        <end position="392"/>
    </location>
</feature>